<feature type="compositionally biased region" description="Basic and acidic residues" evidence="2">
    <location>
        <begin position="29"/>
        <end position="39"/>
    </location>
</feature>
<feature type="compositionally biased region" description="Polar residues" evidence="2">
    <location>
        <begin position="52"/>
        <end position="72"/>
    </location>
</feature>
<dbReference type="OrthoDB" id="5572108at2759"/>
<evidence type="ECO:0000256" key="2">
    <source>
        <dbReference type="SAM" id="MobiDB-lite"/>
    </source>
</evidence>
<organism evidence="3 4">
    <name type="scientific">Candida parapsilosis</name>
    <name type="common">Yeast</name>
    <dbReference type="NCBI Taxonomy" id="5480"/>
    <lineage>
        <taxon>Eukaryota</taxon>
        <taxon>Fungi</taxon>
        <taxon>Dikarya</taxon>
        <taxon>Ascomycota</taxon>
        <taxon>Saccharomycotina</taxon>
        <taxon>Pichiomycetes</taxon>
        <taxon>Debaryomycetaceae</taxon>
        <taxon>Candida/Lodderomyces clade</taxon>
        <taxon>Candida</taxon>
    </lineage>
</organism>
<feature type="compositionally biased region" description="Low complexity" evidence="2">
    <location>
        <begin position="94"/>
        <end position="105"/>
    </location>
</feature>
<comment type="similarity">
    <text evidence="1">Belongs to the actin family.</text>
</comment>
<dbReference type="InterPro" id="IPR043129">
    <property type="entry name" value="ATPase_NBD"/>
</dbReference>
<dbReference type="PANTHER" id="PTHR11937">
    <property type="entry name" value="ACTIN"/>
    <property type="match status" value="1"/>
</dbReference>
<feature type="region of interest" description="Disordered" evidence="2">
    <location>
        <begin position="198"/>
        <end position="224"/>
    </location>
</feature>
<dbReference type="GO" id="GO:0031011">
    <property type="term" value="C:Ino80 complex"/>
    <property type="evidence" value="ECO:0007669"/>
    <property type="project" value="EnsemblFungi"/>
</dbReference>
<dbReference type="Gene3D" id="3.90.640.10">
    <property type="entry name" value="Actin, Chain A, domain 4"/>
    <property type="match status" value="1"/>
</dbReference>
<evidence type="ECO:0000313" key="4">
    <source>
        <dbReference type="Proteomes" id="UP000590412"/>
    </source>
</evidence>
<dbReference type="Pfam" id="PF00022">
    <property type="entry name" value="Actin"/>
    <property type="match status" value="1"/>
</dbReference>
<protein>
    <submittedName>
        <fullName evidence="3">Actin family protein</fullName>
    </submittedName>
</protein>
<proteinExistence type="inferred from homology"/>
<reference evidence="3" key="1">
    <citation type="submission" date="2020-03" db="EMBL/GenBank/DDBJ databases">
        <title>FDA dAtabase for Regulatory Grade micrObial Sequences (FDA-ARGOS): Supporting development and validation of Infectious Disease Dx tests.</title>
        <authorList>
            <person name="Campos J."/>
            <person name="Goldberg B."/>
            <person name="Tallon L."/>
            <person name="Sadzewicz L."/>
            <person name="Vavikolanu K."/>
            <person name="Mehta A."/>
            <person name="Aluvathingal J."/>
            <person name="Nadendla S."/>
            <person name="Nandy P."/>
            <person name="Geyer C."/>
            <person name="Yan Y."/>
            <person name="Sichtig H."/>
        </authorList>
    </citation>
    <scope>NUCLEOTIDE SEQUENCE [LARGE SCALE GENOMIC DNA]</scope>
    <source>
        <strain evidence="3">FDAARGOS_652</strain>
    </source>
</reference>
<dbReference type="SUPFAM" id="SSF53067">
    <property type="entry name" value="Actin-like ATPase domain"/>
    <property type="match status" value="2"/>
</dbReference>
<evidence type="ECO:0000256" key="1">
    <source>
        <dbReference type="RuleBase" id="RU000487"/>
    </source>
</evidence>
<name>A0A8X7NPY9_CANPA</name>
<feature type="region of interest" description="Disordered" evidence="2">
    <location>
        <begin position="1"/>
        <end position="111"/>
    </location>
</feature>
<dbReference type="GO" id="GO:0006312">
    <property type="term" value="P:mitotic recombination"/>
    <property type="evidence" value="ECO:0007669"/>
    <property type="project" value="EnsemblFungi"/>
</dbReference>
<dbReference type="Gene3D" id="3.30.420.580">
    <property type="match status" value="1"/>
</dbReference>
<dbReference type="SMART" id="SM00268">
    <property type="entry name" value="ACTIN"/>
    <property type="match status" value="1"/>
</dbReference>
<dbReference type="InterPro" id="IPR004000">
    <property type="entry name" value="Actin"/>
</dbReference>
<dbReference type="CDD" id="cd10206">
    <property type="entry name" value="ASKHA_NBD_Arp8-like"/>
    <property type="match status" value="1"/>
</dbReference>
<accession>A0A8X7NPY9</accession>
<dbReference type="AlphaFoldDB" id="A0A8X7NPY9"/>
<dbReference type="Gene3D" id="3.30.420.40">
    <property type="match status" value="1"/>
</dbReference>
<comment type="caution">
    <text evidence="3">The sequence shown here is derived from an EMBL/GenBank/DDBJ whole genome shotgun (WGS) entry which is preliminary data.</text>
</comment>
<dbReference type="GO" id="GO:0006302">
    <property type="term" value="P:double-strand break repair"/>
    <property type="evidence" value="ECO:0007669"/>
    <property type="project" value="EnsemblFungi"/>
</dbReference>
<sequence>MSEPINPPTSPPYTESGAGTPLPSSQPDYYHDSEQEPVLKKSKPNSPGGENGTPSGTNTGGATTPQPSSSGAHHQPPKKSSAEALKRRRENRQRAAAALAQNLKNSGVGRFEQENGFGLTSVRTIPLINQKNYFTEYLKKDEQVGFIRNWRFERDLATKLKKLKQSGGSSEELKKLEEIKNFDDFDLKNIENELKSKNGGVTAIADDDEEDDDEGENETEEVRQEKARIGEDVLVLQPGSAYIRIGRATDAVPLVIPNVIAVKTTQATSETDFFPQRHIEGDKVTIDEDFESQRLAASKDFRARMRYYKRRILPNSRETVANYNKKQEPETIADHNDPNKKEWISPDPAHSYYTGDEALALKLEPGWKLRYPMINSIFNEYCPDYKSRQDLLGDLVHIIEDALQKMEISNLANLKIMLVIPDLYDKSYVETWCDLLLRFIGFGKIGILQEAVAATFGAGASTACIVDVGAQTTKISCVDEGMIINDSRILLNYGGDAITDTFVKLMLENWFPYRDINLANSYDWQLAQSLKENFITFQDADIAIQLYNFYQRSPFKSTEKYEFKVFDEVMLAPMGLFFPGLFQSTKCPSLNSSTKPQNLTLKHLFPQALDQYTGKPNNPVSKSQTRLKTSLNYCDMEESQLLVKLVEGDDEENDEEALIDVPLEKAIVESITNATLSCGDFTKMKKFYDNILIVGGGLAKINGYDLVLTDRLNIWRPRVLSTTSFEEIVDYLKQLMSDAISQAKQAMPSSEEANQELEIELSPEALDLHHIDQLISQGSVLPITILPTPREFDPSMLTWKGGSVYSRLKVVNEMWISQKDWDLLGSRSLYYKSIFNY</sequence>
<gene>
    <name evidence="3" type="ORF">FOB60_001556</name>
</gene>
<dbReference type="Proteomes" id="UP000590412">
    <property type="component" value="Unassembled WGS sequence"/>
</dbReference>
<dbReference type="GO" id="GO:0003729">
    <property type="term" value="F:mRNA binding"/>
    <property type="evidence" value="ECO:0007669"/>
    <property type="project" value="EnsemblFungi"/>
</dbReference>
<dbReference type="GO" id="GO:0006338">
    <property type="term" value="P:chromatin remodeling"/>
    <property type="evidence" value="ECO:0007669"/>
    <property type="project" value="EnsemblFungi"/>
</dbReference>
<dbReference type="EMBL" id="JABWAB010000003">
    <property type="protein sequence ID" value="KAF6057001.1"/>
    <property type="molecule type" value="Genomic_DNA"/>
</dbReference>
<feature type="compositionally biased region" description="Acidic residues" evidence="2">
    <location>
        <begin position="205"/>
        <end position="219"/>
    </location>
</feature>
<feature type="compositionally biased region" description="Pro residues" evidence="2">
    <location>
        <begin position="1"/>
        <end position="11"/>
    </location>
</feature>
<evidence type="ECO:0000313" key="3">
    <source>
        <dbReference type="EMBL" id="KAF6057001.1"/>
    </source>
</evidence>